<reference evidence="1" key="2">
    <citation type="submission" date="2017-10" db="EMBL/GenBank/DDBJ databases">
        <title>Ladona fulva Genome sequencing and assembly.</title>
        <authorList>
            <person name="Murali S."/>
            <person name="Richards S."/>
            <person name="Bandaranaike D."/>
            <person name="Bellair M."/>
            <person name="Blankenburg K."/>
            <person name="Chao H."/>
            <person name="Dinh H."/>
            <person name="Doddapaneni H."/>
            <person name="Dugan-Rocha S."/>
            <person name="Elkadiri S."/>
            <person name="Gnanaolivu R."/>
            <person name="Hernandez B."/>
            <person name="Skinner E."/>
            <person name="Javaid M."/>
            <person name="Lee S."/>
            <person name="Li M."/>
            <person name="Ming W."/>
            <person name="Munidasa M."/>
            <person name="Muniz J."/>
            <person name="Nguyen L."/>
            <person name="Hughes D."/>
            <person name="Osuji N."/>
            <person name="Pu L.-L."/>
            <person name="Puazo M."/>
            <person name="Qu C."/>
            <person name="Quiroz J."/>
            <person name="Raj R."/>
            <person name="Weissenberger G."/>
            <person name="Xin Y."/>
            <person name="Zou X."/>
            <person name="Han Y."/>
            <person name="Worley K."/>
            <person name="Muzny D."/>
            <person name="Gibbs R."/>
        </authorList>
    </citation>
    <scope>NUCLEOTIDE SEQUENCE</scope>
    <source>
        <strain evidence="1">Sampled in the wild</strain>
    </source>
</reference>
<dbReference type="AlphaFoldDB" id="A0A8K0JV32"/>
<keyword evidence="2" id="KW-1185">Reference proteome</keyword>
<organism evidence="1 2">
    <name type="scientific">Ladona fulva</name>
    <name type="common">Scarce chaser dragonfly</name>
    <name type="synonym">Libellula fulva</name>
    <dbReference type="NCBI Taxonomy" id="123851"/>
    <lineage>
        <taxon>Eukaryota</taxon>
        <taxon>Metazoa</taxon>
        <taxon>Ecdysozoa</taxon>
        <taxon>Arthropoda</taxon>
        <taxon>Hexapoda</taxon>
        <taxon>Insecta</taxon>
        <taxon>Pterygota</taxon>
        <taxon>Palaeoptera</taxon>
        <taxon>Odonata</taxon>
        <taxon>Epiprocta</taxon>
        <taxon>Anisoptera</taxon>
        <taxon>Libelluloidea</taxon>
        <taxon>Libellulidae</taxon>
        <taxon>Ladona</taxon>
    </lineage>
</organism>
<name>A0A8K0JV32_LADFU</name>
<evidence type="ECO:0000313" key="1">
    <source>
        <dbReference type="EMBL" id="KAG8222402.1"/>
    </source>
</evidence>
<proteinExistence type="predicted"/>
<dbReference type="Proteomes" id="UP000792457">
    <property type="component" value="Unassembled WGS sequence"/>
</dbReference>
<reference evidence="1" key="1">
    <citation type="submission" date="2013-04" db="EMBL/GenBank/DDBJ databases">
        <authorList>
            <person name="Qu J."/>
            <person name="Murali S.C."/>
            <person name="Bandaranaike D."/>
            <person name="Bellair M."/>
            <person name="Blankenburg K."/>
            <person name="Chao H."/>
            <person name="Dinh H."/>
            <person name="Doddapaneni H."/>
            <person name="Downs B."/>
            <person name="Dugan-Rocha S."/>
            <person name="Elkadiri S."/>
            <person name="Gnanaolivu R.D."/>
            <person name="Hernandez B."/>
            <person name="Javaid M."/>
            <person name="Jayaseelan J.C."/>
            <person name="Lee S."/>
            <person name="Li M."/>
            <person name="Ming W."/>
            <person name="Munidasa M."/>
            <person name="Muniz J."/>
            <person name="Nguyen L."/>
            <person name="Ongeri F."/>
            <person name="Osuji N."/>
            <person name="Pu L.-L."/>
            <person name="Puazo M."/>
            <person name="Qu C."/>
            <person name="Quiroz J."/>
            <person name="Raj R."/>
            <person name="Weissenberger G."/>
            <person name="Xin Y."/>
            <person name="Zou X."/>
            <person name="Han Y."/>
            <person name="Richards S."/>
            <person name="Worley K."/>
            <person name="Muzny D."/>
            <person name="Gibbs R."/>
        </authorList>
    </citation>
    <scope>NUCLEOTIDE SEQUENCE</scope>
    <source>
        <strain evidence="1">Sampled in the wild</strain>
    </source>
</reference>
<sequence>MEVDNMGMSEIRWPNKGDYWSGENWILYYKNEEGSGEIEVWGLNERGVMTKFRMEPRYIVFIQVYMLMSNYPDQQVDVYEEIEEVLMIVYQGDKLVILGDWNGVVVHNLVIGNMLLQQHKRRRCTWSMLVDGERFQIDYILVTKSFKNQIKITISCPDAYMDSGHNPVLMKSKLQLRRKKMNQKNYKLNFAKIR</sequence>
<gene>
    <name evidence="1" type="ORF">J437_LFUL003023</name>
</gene>
<protein>
    <recommendedName>
        <fullName evidence="3">Endonuclease/exonuclease/phosphatase domain-containing protein</fullName>
    </recommendedName>
</protein>
<dbReference type="OrthoDB" id="6607560at2759"/>
<dbReference type="InterPro" id="IPR036691">
    <property type="entry name" value="Endo/exonu/phosph_ase_sf"/>
</dbReference>
<accession>A0A8K0JV32</accession>
<dbReference type="Gene3D" id="3.60.10.10">
    <property type="entry name" value="Endonuclease/exonuclease/phosphatase"/>
    <property type="match status" value="1"/>
</dbReference>
<comment type="caution">
    <text evidence="1">The sequence shown here is derived from an EMBL/GenBank/DDBJ whole genome shotgun (WGS) entry which is preliminary data.</text>
</comment>
<feature type="non-terminal residue" evidence="1">
    <location>
        <position position="194"/>
    </location>
</feature>
<evidence type="ECO:0000313" key="2">
    <source>
        <dbReference type="Proteomes" id="UP000792457"/>
    </source>
</evidence>
<evidence type="ECO:0008006" key="3">
    <source>
        <dbReference type="Google" id="ProtNLM"/>
    </source>
</evidence>
<dbReference type="SUPFAM" id="SSF56219">
    <property type="entry name" value="DNase I-like"/>
    <property type="match status" value="1"/>
</dbReference>
<dbReference type="EMBL" id="KZ308132">
    <property type="protein sequence ID" value="KAG8222402.1"/>
    <property type="molecule type" value="Genomic_DNA"/>
</dbReference>